<reference evidence="2 3" key="1">
    <citation type="submission" date="2018-01" db="EMBL/GenBank/DDBJ databases">
        <authorList>
            <person name="Paulsen S."/>
            <person name="Gram L.K."/>
        </authorList>
    </citation>
    <scope>NUCLEOTIDE SEQUENCE [LARGE SCALE GENOMIC DNA]</scope>
    <source>
        <strain evidence="2 3">S2676</strain>
    </source>
</reference>
<organism evidence="2 3">
    <name type="scientific">Pseudoalteromonas rubra</name>
    <dbReference type="NCBI Taxonomy" id="43658"/>
    <lineage>
        <taxon>Bacteria</taxon>
        <taxon>Pseudomonadati</taxon>
        <taxon>Pseudomonadota</taxon>
        <taxon>Gammaproteobacteria</taxon>
        <taxon>Alteromonadales</taxon>
        <taxon>Pseudoalteromonadaceae</taxon>
        <taxon>Pseudoalteromonas</taxon>
    </lineage>
</organism>
<dbReference type="Proteomes" id="UP000310249">
    <property type="component" value="Unassembled WGS sequence"/>
</dbReference>
<protein>
    <submittedName>
        <fullName evidence="2">Uncharacterized protein</fullName>
    </submittedName>
</protein>
<evidence type="ECO:0000313" key="3">
    <source>
        <dbReference type="Proteomes" id="UP000310249"/>
    </source>
</evidence>
<reference evidence="3" key="2">
    <citation type="submission" date="2019-06" db="EMBL/GenBank/DDBJ databases">
        <title>Co-occurence of chitin degradation, pigmentation and bioactivity in marine Pseudoalteromonas.</title>
        <authorList>
            <person name="Sonnenschein E.C."/>
            <person name="Bech P.K."/>
        </authorList>
    </citation>
    <scope>NUCLEOTIDE SEQUENCE [LARGE SCALE GENOMIC DNA]</scope>
    <source>
        <strain evidence="3">S2676</strain>
    </source>
</reference>
<sequence>MQTSGVGYLRPAPSPKQAVNNGETHRRPVYLSDLISRFMIRFKNALLLKIMMQIQSSQSSS</sequence>
<feature type="region of interest" description="Disordered" evidence="1">
    <location>
        <begin position="1"/>
        <end position="23"/>
    </location>
</feature>
<proteinExistence type="predicted"/>
<accession>A0A5S3WLR4</accession>
<evidence type="ECO:0000256" key="1">
    <source>
        <dbReference type="SAM" id="MobiDB-lite"/>
    </source>
</evidence>
<dbReference type="EMBL" id="PNCI01000022">
    <property type="protein sequence ID" value="TMP28700.1"/>
    <property type="molecule type" value="Genomic_DNA"/>
</dbReference>
<dbReference type="RefSeq" id="WP_138553036.1">
    <property type="nucleotide sequence ID" value="NZ_PNCH01000055.1"/>
</dbReference>
<evidence type="ECO:0000313" key="2">
    <source>
        <dbReference type="EMBL" id="TMP28700.1"/>
    </source>
</evidence>
<comment type="caution">
    <text evidence="2">The sequence shown here is derived from an EMBL/GenBank/DDBJ whole genome shotgun (WGS) entry which is preliminary data.</text>
</comment>
<dbReference type="AlphaFoldDB" id="A0A5S3WLR4"/>
<name>A0A5S3WLR4_9GAMM</name>
<gene>
    <name evidence="2" type="ORF">CWB99_10700</name>
</gene>